<dbReference type="SUPFAM" id="SSF54495">
    <property type="entry name" value="UBC-like"/>
    <property type="match status" value="1"/>
</dbReference>
<feature type="non-terminal residue" evidence="2">
    <location>
        <position position="174"/>
    </location>
</feature>
<feature type="compositionally biased region" description="Polar residues" evidence="1">
    <location>
        <begin position="132"/>
        <end position="164"/>
    </location>
</feature>
<keyword evidence="3" id="KW-1185">Reference proteome</keyword>
<dbReference type="AlphaFoldDB" id="A0A9N9DV42"/>
<feature type="region of interest" description="Disordered" evidence="1">
    <location>
        <begin position="50"/>
        <end position="174"/>
    </location>
</feature>
<gene>
    <name evidence="2" type="ORF">POCULU_LOCUS9816</name>
</gene>
<feature type="compositionally biased region" description="Low complexity" evidence="1">
    <location>
        <begin position="60"/>
        <end position="86"/>
    </location>
</feature>
<dbReference type="Gene3D" id="3.10.110.10">
    <property type="entry name" value="Ubiquitin Conjugating Enzyme"/>
    <property type="match status" value="1"/>
</dbReference>
<dbReference type="InterPro" id="IPR016135">
    <property type="entry name" value="UBQ-conjugating_enzyme/RWD"/>
</dbReference>
<organism evidence="2 3">
    <name type="scientific">Paraglomus occultum</name>
    <dbReference type="NCBI Taxonomy" id="144539"/>
    <lineage>
        <taxon>Eukaryota</taxon>
        <taxon>Fungi</taxon>
        <taxon>Fungi incertae sedis</taxon>
        <taxon>Mucoromycota</taxon>
        <taxon>Glomeromycotina</taxon>
        <taxon>Glomeromycetes</taxon>
        <taxon>Paraglomerales</taxon>
        <taxon>Paraglomeraceae</taxon>
        <taxon>Paraglomus</taxon>
    </lineage>
</organism>
<evidence type="ECO:0000313" key="2">
    <source>
        <dbReference type="EMBL" id="CAG8648452.1"/>
    </source>
</evidence>
<proteinExistence type="predicted"/>
<comment type="caution">
    <text evidence="2">The sequence shown here is derived from an EMBL/GenBank/DDBJ whole genome shotgun (WGS) entry which is preliminary data.</text>
</comment>
<evidence type="ECO:0000313" key="3">
    <source>
        <dbReference type="Proteomes" id="UP000789572"/>
    </source>
</evidence>
<accession>A0A9N9DV42</accession>
<protein>
    <submittedName>
        <fullName evidence="2">37_t:CDS:1</fullName>
    </submittedName>
</protein>
<dbReference type="EMBL" id="CAJVPJ010004095">
    <property type="protein sequence ID" value="CAG8648452.1"/>
    <property type="molecule type" value="Genomic_DNA"/>
</dbReference>
<dbReference type="OrthoDB" id="10069349at2759"/>
<evidence type="ECO:0000256" key="1">
    <source>
        <dbReference type="SAM" id="MobiDB-lite"/>
    </source>
</evidence>
<dbReference type="Proteomes" id="UP000789572">
    <property type="component" value="Unassembled WGS sequence"/>
</dbReference>
<reference evidence="2" key="1">
    <citation type="submission" date="2021-06" db="EMBL/GenBank/DDBJ databases">
        <authorList>
            <person name="Kallberg Y."/>
            <person name="Tangrot J."/>
            <person name="Rosling A."/>
        </authorList>
    </citation>
    <scope>NUCLEOTIDE SEQUENCE</scope>
    <source>
        <strain evidence="2">IA702</strain>
    </source>
</reference>
<feature type="compositionally biased region" description="Basic and acidic residues" evidence="1">
    <location>
        <begin position="88"/>
        <end position="129"/>
    </location>
</feature>
<sequence length="174" mass="18743">MCFRNKTVKCLLIIPNAESALNEEAGRLLLENYDDYAKHARLMTKIHASAKPSDVSFTEPSSQNGPSSSSSCSAAPQSTSSSQSKKSISKDTRDGLIKSEDKNDEIIDTKGERKTDVKDSKSDQNDHEPMTNVHSAATSPLGVSNSINEGISLKKNTGDSTITVTPRKRAAEGK</sequence>
<name>A0A9N9DV42_9GLOM</name>